<evidence type="ECO:0000313" key="13">
    <source>
        <dbReference type="Proteomes" id="UP001057455"/>
    </source>
</evidence>
<sequence>MTFRNTSQLRPQCLHKAVALACIIKAVFWIFTGFISWHSVTERPHMDQSIAKLTIEAHQEEKPSVTHLENTHTVTEKCAYKTQSELPYSFVMSLLDDRKPDGNLNRRFYGGMQFKLWKQIMPFISWDGERFLKIAIDDLFYWSEDYSAFMPFLPFLINISGKALRCMHLSIASWYGLDISKIEAPRALYMAISGLVLVNLAGIVAAGALYLVVWEIMYRRKLMLESAKYVPQSMTDDQTPMSMTPTYIERIAYLTVLFFCLGAPTIHCNSIYTENLFCMCTFVGVLLLLYAEDYRKIAKHSTSCSINIVVRIYMCEVCAVALFVIASALRSNGVLLLSPLFFYALRTCELFARLNLLYCYDLKRLQCRGKQDCGRISLMDVLRFVVHWSRALAYALTIISPMFIFQSYIYCLYCVKLTAEQLQTIGRYPSFIRMLMTSQGIKALRAILASKSTHARPWCANFPPNAYGFVQTKYWNVKLFWLIRDPANLHVFLYCWQTYLVTFLAIGWYWTFIKNLFNNLWQSLEKTTAGIGQQILKSVITVLSHPEMGIYLHMVATVFTFLFYAHTQVYQRQSLPIIPHAFCSAILAEPLCHVNYRSWKSMRNLTFRLKLVILMIVMNLGLCFMGGALFANFLGFT</sequence>
<dbReference type="PANTHER" id="PTHR12468:SF2">
    <property type="entry name" value="GPI MANNOSYLTRANSFERASE 2"/>
    <property type="match status" value="1"/>
</dbReference>
<feature type="transmembrane region" description="Helical" evidence="11">
    <location>
        <begin position="247"/>
        <end position="266"/>
    </location>
</feature>
<keyword evidence="4 11" id="KW-0337">GPI-anchor biosynthesis</keyword>
<evidence type="ECO:0000256" key="1">
    <source>
        <dbReference type="ARBA" id="ARBA00004477"/>
    </source>
</evidence>
<feature type="transmembrane region" description="Helical" evidence="11">
    <location>
        <begin position="491"/>
        <end position="510"/>
    </location>
</feature>
<evidence type="ECO:0000256" key="4">
    <source>
        <dbReference type="ARBA" id="ARBA00022502"/>
    </source>
</evidence>
<dbReference type="EMBL" id="BLIY01000008">
    <property type="protein sequence ID" value="GFE53944.1"/>
    <property type="molecule type" value="Genomic_DNA"/>
</dbReference>
<dbReference type="GO" id="GO:0006506">
    <property type="term" value="P:GPI anchor biosynthetic process"/>
    <property type="evidence" value="ECO:0007669"/>
    <property type="project" value="UniProtKB-KW"/>
</dbReference>
<feature type="transmembrane region" description="Helical" evidence="11">
    <location>
        <begin position="611"/>
        <end position="634"/>
    </location>
</feature>
<evidence type="ECO:0000256" key="6">
    <source>
        <dbReference type="ARBA" id="ARBA00022679"/>
    </source>
</evidence>
<evidence type="ECO:0000256" key="2">
    <source>
        <dbReference type="ARBA" id="ARBA00004687"/>
    </source>
</evidence>
<feature type="transmembrane region" description="Helical" evidence="11">
    <location>
        <begin position="272"/>
        <end position="291"/>
    </location>
</feature>
<proteinExistence type="inferred from homology"/>
<comment type="similarity">
    <text evidence="3 11">Belongs to the PIGV family.</text>
</comment>
<dbReference type="PANTHER" id="PTHR12468">
    <property type="entry name" value="GPI MANNOSYLTRANSFERASE 2"/>
    <property type="match status" value="1"/>
</dbReference>
<evidence type="ECO:0000256" key="8">
    <source>
        <dbReference type="ARBA" id="ARBA00022824"/>
    </source>
</evidence>
<evidence type="ECO:0000256" key="3">
    <source>
        <dbReference type="ARBA" id="ARBA00008698"/>
    </source>
</evidence>
<evidence type="ECO:0000256" key="11">
    <source>
        <dbReference type="RuleBase" id="RU363112"/>
    </source>
</evidence>
<dbReference type="Proteomes" id="UP001057455">
    <property type="component" value="Unassembled WGS sequence"/>
</dbReference>
<evidence type="ECO:0000313" key="12">
    <source>
        <dbReference type="EMBL" id="GFE53944.1"/>
    </source>
</evidence>
<dbReference type="InterPro" id="IPR007315">
    <property type="entry name" value="PIG-V/Gpi18"/>
</dbReference>
<feature type="transmembrane region" description="Helical" evidence="11">
    <location>
        <begin position="187"/>
        <end position="213"/>
    </location>
</feature>
<feature type="transmembrane region" description="Helical" evidence="11">
    <location>
        <begin position="391"/>
        <end position="413"/>
    </location>
</feature>
<comment type="pathway">
    <text evidence="2 11">Glycolipid biosynthesis; glycosylphosphatidylinositol-anchor biosynthesis.</text>
</comment>
<organism evidence="12 13">
    <name type="scientific">Babesia ovis</name>
    <dbReference type="NCBI Taxonomy" id="5869"/>
    <lineage>
        <taxon>Eukaryota</taxon>
        <taxon>Sar</taxon>
        <taxon>Alveolata</taxon>
        <taxon>Apicomplexa</taxon>
        <taxon>Aconoidasida</taxon>
        <taxon>Piroplasmida</taxon>
        <taxon>Babesiidae</taxon>
        <taxon>Babesia</taxon>
    </lineage>
</organism>
<dbReference type="Pfam" id="PF04188">
    <property type="entry name" value="Mannosyl_trans2"/>
    <property type="match status" value="1"/>
</dbReference>
<keyword evidence="10 11" id="KW-0472">Membrane</keyword>
<dbReference type="EC" id="2.4.1.-" evidence="11"/>
<keyword evidence="7 11" id="KW-0812">Transmembrane</keyword>
<dbReference type="GO" id="GO:0031501">
    <property type="term" value="C:mannosyltransferase complex"/>
    <property type="evidence" value="ECO:0007669"/>
    <property type="project" value="TreeGrafter"/>
</dbReference>
<comment type="subcellular location">
    <subcellularLocation>
        <location evidence="1 11">Endoplasmic reticulum membrane</location>
        <topology evidence="1 11">Multi-pass membrane protein</topology>
    </subcellularLocation>
</comment>
<evidence type="ECO:0000256" key="10">
    <source>
        <dbReference type="ARBA" id="ARBA00023136"/>
    </source>
</evidence>
<accession>A0A9W5T9F4</accession>
<keyword evidence="5 11" id="KW-0328">Glycosyltransferase</keyword>
<feature type="transmembrane region" description="Helical" evidence="11">
    <location>
        <begin position="312"/>
        <end position="329"/>
    </location>
</feature>
<keyword evidence="13" id="KW-1185">Reference proteome</keyword>
<reference evidence="12" key="1">
    <citation type="submission" date="2019-12" db="EMBL/GenBank/DDBJ databases">
        <title>Genome sequence of Babesia ovis.</title>
        <authorList>
            <person name="Yamagishi J."/>
            <person name="Sevinc F."/>
            <person name="Xuan X."/>
        </authorList>
    </citation>
    <scope>NUCLEOTIDE SEQUENCE</scope>
    <source>
        <strain evidence="12">Selcuk</strain>
    </source>
</reference>
<dbReference type="GO" id="GO:0005789">
    <property type="term" value="C:endoplasmic reticulum membrane"/>
    <property type="evidence" value="ECO:0007669"/>
    <property type="project" value="UniProtKB-SubCell"/>
</dbReference>
<protein>
    <recommendedName>
        <fullName evidence="11">GPI mannosyltransferase 2</fullName>
        <ecNumber evidence="11">2.4.1.-</ecNumber>
    </recommendedName>
</protein>
<feature type="transmembrane region" description="Helical" evidence="11">
    <location>
        <begin position="17"/>
        <end position="37"/>
    </location>
</feature>
<name>A0A9W5T9F4_BABOV</name>
<comment type="function">
    <text evidence="11">Mannosyltransferase involved in glycosylphosphatidylinositol-anchor biosynthesis.</text>
</comment>
<comment type="caution">
    <text evidence="12">The sequence shown here is derived from an EMBL/GenBank/DDBJ whole genome shotgun (WGS) entry which is preliminary data.</text>
</comment>
<keyword evidence="6 11" id="KW-0808">Transferase</keyword>
<feature type="transmembrane region" description="Helical" evidence="11">
    <location>
        <begin position="548"/>
        <end position="565"/>
    </location>
</feature>
<keyword evidence="9 11" id="KW-1133">Transmembrane helix</keyword>
<dbReference type="OrthoDB" id="10252502at2759"/>
<evidence type="ECO:0000256" key="9">
    <source>
        <dbReference type="ARBA" id="ARBA00022989"/>
    </source>
</evidence>
<evidence type="ECO:0000256" key="7">
    <source>
        <dbReference type="ARBA" id="ARBA00022692"/>
    </source>
</evidence>
<evidence type="ECO:0000256" key="5">
    <source>
        <dbReference type="ARBA" id="ARBA00022676"/>
    </source>
</evidence>
<dbReference type="GO" id="GO:0000009">
    <property type="term" value="F:alpha-1,6-mannosyltransferase activity"/>
    <property type="evidence" value="ECO:0007669"/>
    <property type="project" value="InterPro"/>
</dbReference>
<gene>
    <name evidence="12" type="ORF">BaOVIS_013480</name>
</gene>
<keyword evidence="8 11" id="KW-0256">Endoplasmic reticulum</keyword>
<dbReference type="GO" id="GO:0004376">
    <property type="term" value="F:GPI mannosyltransferase activity"/>
    <property type="evidence" value="ECO:0007669"/>
    <property type="project" value="InterPro"/>
</dbReference>
<dbReference type="AlphaFoldDB" id="A0A9W5T9F4"/>